<accession>A0A7Y9I470</accession>
<protein>
    <submittedName>
        <fullName evidence="3">Glucan biosynthesis protein C</fullName>
        <ecNumber evidence="3">2.1.-.-</ecNumber>
    </submittedName>
</protein>
<feature type="transmembrane region" description="Helical" evidence="1">
    <location>
        <begin position="102"/>
        <end position="124"/>
    </location>
</feature>
<organism evidence="3 4">
    <name type="scientific">Microlunatus parietis</name>
    <dbReference type="NCBI Taxonomy" id="682979"/>
    <lineage>
        <taxon>Bacteria</taxon>
        <taxon>Bacillati</taxon>
        <taxon>Actinomycetota</taxon>
        <taxon>Actinomycetes</taxon>
        <taxon>Propionibacteriales</taxon>
        <taxon>Propionibacteriaceae</taxon>
        <taxon>Microlunatus</taxon>
    </lineage>
</organism>
<dbReference type="AlphaFoldDB" id="A0A7Y9I470"/>
<feature type="transmembrane region" description="Helical" evidence="1">
    <location>
        <begin position="225"/>
        <end position="245"/>
    </location>
</feature>
<feature type="domain" description="Acyltransferase 3" evidence="2">
    <location>
        <begin position="20"/>
        <end position="362"/>
    </location>
</feature>
<proteinExistence type="predicted"/>
<feature type="transmembrane region" description="Helical" evidence="1">
    <location>
        <begin position="24"/>
        <end position="43"/>
    </location>
</feature>
<feature type="transmembrane region" description="Helical" evidence="1">
    <location>
        <begin position="257"/>
        <end position="276"/>
    </location>
</feature>
<feature type="transmembrane region" description="Helical" evidence="1">
    <location>
        <begin position="282"/>
        <end position="305"/>
    </location>
</feature>
<dbReference type="PANTHER" id="PTHR36927:SF1">
    <property type="entry name" value="MDO-LIKE PROTEIN"/>
    <property type="match status" value="1"/>
</dbReference>
<reference evidence="3 4" key="1">
    <citation type="submission" date="2020-07" db="EMBL/GenBank/DDBJ databases">
        <title>Sequencing the genomes of 1000 actinobacteria strains.</title>
        <authorList>
            <person name="Klenk H.-P."/>
        </authorList>
    </citation>
    <scope>NUCLEOTIDE SEQUENCE [LARGE SCALE GENOMIC DNA]</scope>
    <source>
        <strain evidence="3 4">DSM 22083</strain>
    </source>
</reference>
<feature type="transmembrane region" description="Helical" evidence="1">
    <location>
        <begin position="348"/>
        <end position="369"/>
    </location>
</feature>
<dbReference type="Pfam" id="PF01757">
    <property type="entry name" value="Acyl_transf_3"/>
    <property type="match status" value="1"/>
</dbReference>
<feature type="transmembrane region" description="Helical" evidence="1">
    <location>
        <begin position="183"/>
        <end position="205"/>
    </location>
</feature>
<keyword evidence="1" id="KW-0472">Membrane</keyword>
<dbReference type="RefSeq" id="WP_312878818.1">
    <property type="nucleotide sequence ID" value="NZ_JACCBU010000001.1"/>
</dbReference>
<keyword evidence="1" id="KW-1133">Transmembrane helix</keyword>
<gene>
    <name evidence="3" type="ORF">BKA15_000903</name>
</gene>
<name>A0A7Y9I470_9ACTN</name>
<keyword evidence="3" id="KW-0808">Transferase</keyword>
<dbReference type="InterPro" id="IPR050623">
    <property type="entry name" value="Glucan_succinyl_AcylTrfase"/>
</dbReference>
<feature type="transmembrane region" description="Helical" evidence="1">
    <location>
        <begin position="317"/>
        <end position="336"/>
    </location>
</feature>
<sequence length="413" mass="44366">MTTTSPESIASTPSTTTRLHGLDALRAGALLLGIVLHGLIPFLPDGGWLVVDRYRSEAALAVVYLIHLFRMVLFMTLAGYFGRMVLQRRGPGAYVRDRALRIGLPAVAFWPLAVGSLALIAIAAGTLDTSTTTQAAPDVPGPLAVLMPGHLWFLVTLLQLVLVTVAGRAVLVRVLGRERSGRLAGRIGSVLASPAGVGIAALPYLAGLLLQGGLGDLGIQEPPTIVPVPGASVAYLGAFLTGWFLQARSDALPRVGGRWPVLLVLAAVLSVVGWFGPDWLPGPAASAVAALAGWAWTFGLLGLAVRTLRRERPAIRYLADASYWMYLLHLPLLVLIELGLRDLTWPIPVKLLIAFTGCTAVLLLTYDLLVRSTWIGRWLNGRRYRSALVRWATTWSRRVQIRPRRTPGSGNGS</sequence>
<dbReference type="EMBL" id="JACCBU010000001">
    <property type="protein sequence ID" value="NYE69574.1"/>
    <property type="molecule type" value="Genomic_DNA"/>
</dbReference>
<feature type="transmembrane region" description="Helical" evidence="1">
    <location>
        <begin position="58"/>
        <end position="81"/>
    </location>
</feature>
<evidence type="ECO:0000259" key="2">
    <source>
        <dbReference type="Pfam" id="PF01757"/>
    </source>
</evidence>
<dbReference type="EC" id="2.1.-.-" evidence="3"/>
<dbReference type="GO" id="GO:0016747">
    <property type="term" value="F:acyltransferase activity, transferring groups other than amino-acyl groups"/>
    <property type="evidence" value="ECO:0007669"/>
    <property type="project" value="InterPro"/>
</dbReference>
<dbReference type="PANTHER" id="PTHR36927">
    <property type="entry name" value="BLR4337 PROTEIN"/>
    <property type="match status" value="1"/>
</dbReference>
<keyword evidence="4" id="KW-1185">Reference proteome</keyword>
<dbReference type="Proteomes" id="UP000569914">
    <property type="component" value="Unassembled WGS sequence"/>
</dbReference>
<dbReference type="InterPro" id="IPR002656">
    <property type="entry name" value="Acyl_transf_3_dom"/>
</dbReference>
<comment type="caution">
    <text evidence="3">The sequence shown here is derived from an EMBL/GenBank/DDBJ whole genome shotgun (WGS) entry which is preliminary data.</text>
</comment>
<feature type="transmembrane region" description="Helical" evidence="1">
    <location>
        <begin position="151"/>
        <end position="171"/>
    </location>
</feature>
<evidence type="ECO:0000256" key="1">
    <source>
        <dbReference type="SAM" id="Phobius"/>
    </source>
</evidence>
<evidence type="ECO:0000313" key="3">
    <source>
        <dbReference type="EMBL" id="NYE69574.1"/>
    </source>
</evidence>
<keyword evidence="1" id="KW-0812">Transmembrane</keyword>
<evidence type="ECO:0000313" key="4">
    <source>
        <dbReference type="Proteomes" id="UP000569914"/>
    </source>
</evidence>